<dbReference type="OrthoDB" id="3068300at2759"/>
<dbReference type="AlphaFoldDB" id="A0A9P5TWM6"/>
<keyword evidence="3" id="KW-1185">Reference proteome</keyword>
<accession>A0A9P5TWM6</accession>
<evidence type="ECO:0000313" key="2">
    <source>
        <dbReference type="EMBL" id="KAF9042678.1"/>
    </source>
</evidence>
<gene>
    <name evidence="2" type="ORF">BDP27DRAFT_1374301</name>
</gene>
<dbReference type="Proteomes" id="UP000772434">
    <property type="component" value="Unassembled WGS sequence"/>
</dbReference>
<protein>
    <submittedName>
        <fullName evidence="2">Uncharacterized protein</fullName>
    </submittedName>
</protein>
<name>A0A9P5TWM6_9AGAR</name>
<comment type="caution">
    <text evidence="2">The sequence shown here is derived from an EMBL/GenBank/DDBJ whole genome shotgun (WGS) entry which is preliminary data.</text>
</comment>
<evidence type="ECO:0000256" key="1">
    <source>
        <dbReference type="SAM" id="MobiDB-lite"/>
    </source>
</evidence>
<feature type="compositionally biased region" description="Polar residues" evidence="1">
    <location>
        <begin position="46"/>
        <end position="62"/>
    </location>
</feature>
<sequence>MREALQQKLQKHEATIQAMRDALHWQAQQGKADLETEVVNLHNRHNTWSPRGKVTSSWSPASQDHDMDADDKSSGPSFASNSKVDSIQAIIKQAVAEFVAHQATHPDNSSYSSKGKKNASSLKVGSPAYCRKPKLKALATLSKEEEQQWRNLICSCFCSLTHAKGVNAFQSGYLLYFGDGHRHARWNETVVNNMVSYIASQQIKRKVEGVFSSEAIKAYVWELIQQAHKVKLFEEAHEADGGSKDDLCPASDQRKWEKVEFTLRELGTQGQSSKESDEEAVEHQLNVTVPFFRRRILGPIFNELDEKTKELVKQKAKQTETVSSTNPYTSLELIWPMIFGDSHYISVAQRFMTSILLLLRLNSAPKWNSLYFWHVGYGWGSWQMCYALLPQYCHISKNVYAQEAAFRHFPALSSAGSRWNRLYGA</sequence>
<feature type="compositionally biased region" description="Basic and acidic residues" evidence="1">
    <location>
        <begin position="63"/>
        <end position="73"/>
    </location>
</feature>
<feature type="region of interest" description="Disordered" evidence="1">
    <location>
        <begin position="45"/>
        <end position="81"/>
    </location>
</feature>
<organism evidence="2 3">
    <name type="scientific">Rhodocollybia butyracea</name>
    <dbReference type="NCBI Taxonomy" id="206335"/>
    <lineage>
        <taxon>Eukaryota</taxon>
        <taxon>Fungi</taxon>
        <taxon>Dikarya</taxon>
        <taxon>Basidiomycota</taxon>
        <taxon>Agaricomycotina</taxon>
        <taxon>Agaricomycetes</taxon>
        <taxon>Agaricomycetidae</taxon>
        <taxon>Agaricales</taxon>
        <taxon>Marasmiineae</taxon>
        <taxon>Omphalotaceae</taxon>
        <taxon>Rhodocollybia</taxon>
    </lineage>
</organism>
<reference evidence="2" key="1">
    <citation type="submission" date="2020-11" db="EMBL/GenBank/DDBJ databases">
        <authorList>
            <consortium name="DOE Joint Genome Institute"/>
            <person name="Ahrendt S."/>
            <person name="Riley R."/>
            <person name="Andreopoulos W."/>
            <person name="Labutti K."/>
            <person name="Pangilinan J."/>
            <person name="Ruiz-Duenas F.J."/>
            <person name="Barrasa J.M."/>
            <person name="Sanchez-Garcia M."/>
            <person name="Camarero S."/>
            <person name="Miyauchi S."/>
            <person name="Serrano A."/>
            <person name="Linde D."/>
            <person name="Babiker R."/>
            <person name="Drula E."/>
            <person name="Ayuso-Fernandez I."/>
            <person name="Pacheco R."/>
            <person name="Padilla G."/>
            <person name="Ferreira P."/>
            <person name="Barriuso J."/>
            <person name="Kellner H."/>
            <person name="Castanera R."/>
            <person name="Alfaro M."/>
            <person name="Ramirez L."/>
            <person name="Pisabarro A.G."/>
            <person name="Kuo A."/>
            <person name="Tritt A."/>
            <person name="Lipzen A."/>
            <person name="He G."/>
            <person name="Yan M."/>
            <person name="Ng V."/>
            <person name="Cullen D."/>
            <person name="Martin F."/>
            <person name="Rosso M.-N."/>
            <person name="Henrissat B."/>
            <person name="Hibbett D."/>
            <person name="Martinez A.T."/>
            <person name="Grigoriev I.V."/>
        </authorList>
    </citation>
    <scope>NUCLEOTIDE SEQUENCE</scope>
    <source>
        <strain evidence="2">AH 40177</strain>
    </source>
</reference>
<dbReference type="EMBL" id="JADNRY010000543">
    <property type="protein sequence ID" value="KAF9042678.1"/>
    <property type="molecule type" value="Genomic_DNA"/>
</dbReference>
<proteinExistence type="predicted"/>
<evidence type="ECO:0000313" key="3">
    <source>
        <dbReference type="Proteomes" id="UP000772434"/>
    </source>
</evidence>